<gene>
    <name evidence="1" type="ORF">SDC9_13488</name>
</gene>
<sequence length="398" mass="42249">MDKADDLGEEARDVRLDIPFPAQQLVLVHGVGADDPVEIALSVGGVEVINGSAVEERKGDRADHLGSAQVLEAFHALYQGAAGADHVVGHENGLAFHVAQEPHLADVGLRGVLAHLGVVPFLVEKGQGPLEGVGVELVAVHRSGIGSEDDEVLGLDIHDGHQLFDYLEGGVEVFQPELVEAIFDFPGMNVQGDDPVGAEVFQHGAHPGGGEAFPSLFLVLPRIGIHGQHQVDALGPGLHGRIDGDEEVEDMVVHRHHPLDRPFVEGDGLVVFDILEYVDVLTPDGFQNFGLDLSVGEEGMPGVYLEARGSVFIRGSRHEQIAGIGIVREIDFPDGELLADVVPRGERLGFPVEASLVNPGQLADYVVREDFGAGASDDTQFGWVGITHGFAALSCGLD</sequence>
<evidence type="ECO:0000313" key="1">
    <source>
        <dbReference type="EMBL" id="MPL67785.1"/>
    </source>
</evidence>
<accession>A0A644TLC9</accession>
<name>A0A644TLC9_9ZZZZ</name>
<dbReference type="AlphaFoldDB" id="A0A644TLC9"/>
<comment type="caution">
    <text evidence="1">The sequence shown here is derived from an EMBL/GenBank/DDBJ whole genome shotgun (WGS) entry which is preliminary data.</text>
</comment>
<dbReference type="EMBL" id="VSSQ01000038">
    <property type="protein sequence ID" value="MPL67785.1"/>
    <property type="molecule type" value="Genomic_DNA"/>
</dbReference>
<organism evidence="1">
    <name type="scientific">bioreactor metagenome</name>
    <dbReference type="NCBI Taxonomy" id="1076179"/>
    <lineage>
        <taxon>unclassified sequences</taxon>
        <taxon>metagenomes</taxon>
        <taxon>ecological metagenomes</taxon>
    </lineage>
</organism>
<proteinExistence type="predicted"/>
<reference evidence="1" key="1">
    <citation type="submission" date="2019-08" db="EMBL/GenBank/DDBJ databases">
        <authorList>
            <person name="Kucharzyk K."/>
            <person name="Murdoch R.W."/>
            <person name="Higgins S."/>
            <person name="Loffler F."/>
        </authorList>
    </citation>
    <scope>NUCLEOTIDE SEQUENCE</scope>
</reference>
<protein>
    <submittedName>
        <fullName evidence="1">Uncharacterized protein</fullName>
    </submittedName>
</protein>